<dbReference type="Pfam" id="PF00455">
    <property type="entry name" value="DeoRC"/>
    <property type="match status" value="1"/>
</dbReference>
<evidence type="ECO:0000256" key="4">
    <source>
        <dbReference type="ARBA" id="ARBA00023163"/>
    </source>
</evidence>
<gene>
    <name evidence="6" type="ORF">PGX00_18755</name>
</gene>
<evidence type="ECO:0000256" key="2">
    <source>
        <dbReference type="ARBA" id="ARBA00023015"/>
    </source>
</evidence>
<dbReference type="Gene3D" id="1.10.10.10">
    <property type="entry name" value="Winged helix-like DNA-binding domain superfamily/Winged helix DNA-binding domain"/>
    <property type="match status" value="1"/>
</dbReference>
<dbReference type="InterPro" id="IPR014036">
    <property type="entry name" value="DeoR-like_C"/>
</dbReference>
<dbReference type="InterPro" id="IPR036388">
    <property type="entry name" value="WH-like_DNA-bd_sf"/>
</dbReference>
<keyword evidence="4" id="KW-0804">Transcription</keyword>
<keyword evidence="7" id="KW-1185">Reference proteome</keyword>
<sequence length="244" mass="26919">MELTLRQQEILGYLKQHSDVQIDELSVMFSVTTQTIRRDVNLLCEQGLARRVHGGISLPANLTNTTYQFRREVESDVKIAIGQEVAKQIPEGATVIMGIGSSVTYVAEFLTGIKALRVITNNLQVARIFENNPNVEVYLCGGLIRCDHQDVVGHSVLKFFGDFEADIGIVGCGSVTPNLSAMEHEPQEAEITKAILVNSRQNWLLADASKWGRFASVKVANLTSFSRIYTNKAGLPVDLPVYPV</sequence>
<dbReference type="RefSeq" id="WP_272139440.1">
    <property type="nucleotide sequence ID" value="NZ_JAQLOI010000003.1"/>
</dbReference>
<evidence type="ECO:0000313" key="6">
    <source>
        <dbReference type="EMBL" id="MDB1125587.1"/>
    </source>
</evidence>
<keyword evidence="1" id="KW-0678">Repressor</keyword>
<evidence type="ECO:0000259" key="5">
    <source>
        <dbReference type="PROSITE" id="PS51000"/>
    </source>
</evidence>
<dbReference type="PROSITE" id="PS51000">
    <property type="entry name" value="HTH_DEOR_2"/>
    <property type="match status" value="1"/>
</dbReference>
<dbReference type="Gene3D" id="3.30.750.70">
    <property type="entry name" value="4-hydroxybutyrate coenzyme like domains"/>
    <property type="match status" value="1"/>
</dbReference>
<organism evidence="6 7">
    <name type="scientific">Vibrio algarum</name>
    <dbReference type="NCBI Taxonomy" id="3020714"/>
    <lineage>
        <taxon>Bacteria</taxon>
        <taxon>Pseudomonadati</taxon>
        <taxon>Pseudomonadota</taxon>
        <taxon>Gammaproteobacteria</taxon>
        <taxon>Vibrionales</taxon>
        <taxon>Vibrionaceae</taxon>
        <taxon>Vibrio</taxon>
    </lineage>
</organism>
<proteinExistence type="predicted"/>
<protein>
    <submittedName>
        <fullName evidence="6">DeoR/GlpR family DNA-binding transcription regulator</fullName>
    </submittedName>
</protein>
<reference evidence="6 7" key="1">
    <citation type="submission" date="2023-01" db="EMBL/GenBank/DDBJ databases">
        <title>Vibrio sp. KJ40-1 sp.nov, isolated from marine algae.</title>
        <authorList>
            <person name="Butt M."/>
            <person name="Kim J.M.J."/>
            <person name="Jeon C.O.C."/>
        </authorList>
    </citation>
    <scope>NUCLEOTIDE SEQUENCE [LARGE SCALE GENOMIC DNA]</scope>
    <source>
        <strain evidence="6 7">KJ40-1</strain>
    </source>
</reference>
<feature type="domain" description="HTH deoR-type" evidence="5">
    <location>
        <begin position="3"/>
        <end position="58"/>
    </location>
</feature>
<dbReference type="PANTHER" id="PTHR30363">
    <property type="entry name" value="HTH-TYPE TRANSCRIPTIONAL REGULATOR SRLR-RELATED"/>
    <property type="match status" value="1"/>
</dbReference>
<dbReference type="PRINTS" id="PR00037">
    <property type="entry name" value="HTHLACR"/>
</dbReference>
<keyword evidence="2" id="KW-0805">Transcription regulation</keyword>
<comment type="caution">
    <text evidence="6">The sequence shown here is derived from an EMBL/GenBank/DDBJ whole genome shotgun (WGS) entry which is preliminary data.</text>
</comment>
<dbReference type="Proteomes" id="UP001210678">
    <property type="component" value="Unassembled WGS sequence"/>
</dbReference>
<dbReference type="SMART" id="SM00420">
    <property type="entry name" value="HTH_DEOR"/>
    <property type="match status" value="1"/>
</dbReference>
<evidence type="ECO:0000256" key="3">
    <source>
        <dbReference type="ARBA" id="ARBA00023125"/>
    </source>
</evidence>
<dbReference type="PANTHER" id="PTHR30363:SF4">
    <property type="entry name" value="GLYCEROL-3-PHOSPHATE REGULON REPRESSOR"/>
    <property type="match status" value="1"/>
</dbReference>
<dbReference type="EMBL" id="JAQLOI010000003">
    <property type="protein sequence ID" value="MDB1125587.1"/>
    <property type="molecule type" value="Genomic_DNA"/>
</dbReference>
<name>A0ABT4YVH1_9VIBR</name>
<dbReference type="InterPro" id="IPR018356">
    <property type="entry name" value="Tscrpt_reg_HTH_DeoR_CS"/>
</dbReference>
<evidence type="ECO:0000256" key="1">
    <source>
        <dbReference type="ARBA" id="ARBA00022491"/>
    </source>
</evidence>
<dbReference type="SUPFAM" id="SSF100950">
    <property type="entry name" value="NagB/RpiA/CoA transferase-like"/>
    <property type="match status" value="1"/>
</dbReference>
<dbReference type="GO" id="GO:0003677">
    <property type="term" value="F:DNA binding"/>
    <property type="evidence" value="ECO:0007669"/>
    <property type="project" value="UniProtKB-KW"/>
</dbReference>
<dbReference type="InterPro" id="IPR037171">
    <property type="entry name" value="NagB/RpiA_transferase-like"/>
</dbReference>
<dbReference type="InterPro" id="IPR050313">
    <property type="entry name" value="Carb_Metab_HTH_regulators"/>
</dbReference>
<evidence type="ECO:0000313" key="7">
    <source>
        <dbReference type="Proteomes" id="UP001210678"/>
    </source>
</evidence>
<accession>A0ABT4YVH1</accession>
<dbReference type="Pfam" id="PF08220">
    <property type="entry name" value="HTH_DeoR"/>
    <property type="match status" value="1"/>
</dbReference>
<dbReference type="InterPro" id="IPR001034">
    <property type="entry name" value="DeoR_HTH"/>
</dbReference>
<dbReference type="PROSITE" id="PS00894">
    <property type="entry name" value="HTH_DEOR_1"/>
    <property type="match status" value="1"/>
</dbReference>
<dbReference type="InterPro" id="IPR036390">
    <property type="entry name" value="WH_DNA-bd_sf"/>
</dbReference>
<dbReference type="SUPFAM" id="SSF46785">
    <property type="entry name" value="Winged helix' DNA-binding domain"/>
    <property type="match status" value="1"/>
</dbReference>
<dbReference type="SMART" id="SM01134">
    <property type="entry name" value="DeoRC"/>
    <property type="match status" value="1"/>
</dbReference>
<keyword evidence="3 6" id="KW-0238">DNA-binding</keyword>